<evidence type="ECO:0000313" key="2">
    <source>
        <dbReference type="Proteomes" id="UP000007011"/>
    </source>
</evidence>
<organism evidence="1 2">
    <name type="scientific">Escherichia coli (strain SMS-3-5 / SECEC)</name>
    <dbReference type="NCBI Taxonomy" id="439855"/>
    <lineage>
        <taxon>Bacteria</taxon>
        <taxon>Pseudomonadati</taxon>
        <taxon>Pseudomonadota</taxon>
        <taxon>Gammaproteobacteria</taxon>
        <taxon>Enterobacterales</taxon>
        <taxon>Enterobacteriaceae</taxon>
        <taxon>Escherichia</taxon>
    </lineage>
</organism>
<gene>
    <name evidence="1" type="ordered locus">EcSMS35_4383</name>
</gene>
<proteinExistence type="predicted"/>
<sequence>MNKSWQLPAFVVTSKPPPAEVVIDCHFAFGQCPGNKGAFVLSDEFTV</sequence>
<protein>
    <submittedName>
        <fullName evidence="1">Uncharacterized protein</fullName>
    </submittedName>
</protein>
<reference evidence="1 2" key="1">
    <citation type="journal article" date="2008" name="J. Bacteriol.">
        <title>Insights into the environmental resistance gene pool from the genome sequence of the multidrug-resistant environmental isolate Escherichia coli SMS-3-5.</title>
        <authorList>
            <person name="Fricke W.F."/>
            <person name="Wright M.S."/>
            <person name="Lindell A.H."/>
            <person name="Harkins D.M."/>
            <person name="Baker-Austin C."/>
            <person name="Ravel J."/>
            <person name="Stepanauskas R."/>
        </authorList>
    </citation>
    <scope>NUCLEOTIDE SEQUENCE [LARGE SCALE GENOMIC DNA]</scope>
    <source>
        <strain evidence="2">SMS-3-5 / SECEC</strain>
    </source>
</reference>
<accession>B1LNP6</accession>
<dbReference type="EMBL" id="CP000970">
    <property type="protein sequence ID" value="ACB19565.1"/>
    <property type="molecule type" value="Genomic_DNA"/>
</dbReference>
<dbReference type="KEGG" id="ecm:EcSMS35_4383"/>
<dbReference type="HOGENOM" id="CLU_216779_0_0_6"/>
<evidence type="ECO:0000313" key="1">
    <source>
        <dbReference type="EMBL" id="ACB19565.1"/>
    </source>
</evidence>
<dbReference type="AlphaFoldDB" id="B1LNP6"/>
<name>B1LNP6_ECOSM</name>
<dbReference type="Proteomes" id="UP000007011">
    <property type="component" value="Chromosome"/>
</dbReference>